<reference evidence="4 5" key="1">
    <citation type="submission" date="2016-11" db="EMBL/GenBank/DDBJ databases">
        <authorList>
            <person name="Jaros S."/>
            <person name="Januszkiewicz K."/>
            <person name="Wedrychowicz H."/>
        </authorList>
    </citation>
    <scope>NUCLEOTIDE SEQUENCE [LARGE SCALE GENOMIC DNA]</scope>
    <source>
        <strain evidence="4 5">DSM 16917</strain>
    </source>
</reference>
<proteinExistence type="inferred from homology"/>
<dbReference type="Proteomes" id="UP000184268">
    <property type="component" value="Unassembled WGS sequence"/>
</dbReference>
<evidence type="ECO:0000256" key="2">
    <source>
        <dbReference type="ARBA" id="ARBA00093628"/>
    </source>
</evidence>
<organism evidence="4 5">
    <name type="scientific">Ferrimonas marina</name>
    <dbReference type="NCBI Taxonomy" id="299255"/>
    <lineage>
        <taxon>Bacteria</taxon>
        <taxon>Pseudomonadati</taxon>
        <taxon>Pseudomonadota</taxon>
        <taxon>Gammaproteobacteria</taxon>
        <taxon>Alteromonadales</taxon>
        <taxon>Ferrimonadaceae</taxon>
        <taxon>Ferrimonas</taxon>
    </lineage>
</organism>
<dbReference type="Pfam" id="PF04219">
    <property type="entry name" value="DUF413"/>
    <property type="match status" value="1"/>
</dbReference>
<dbReference type="STRING" id="299255.SAMN02745129_0825"/>
<protein>
    <recommendedName>
        <fullName evidence="2">Macrodomain Ori protein</fullName>
    </recommendedName>
</protein>
<name>A0A1M5MYY2_9GAMM</name>
<dbReference type="RefSeq" id="WP_067654275.1">
    <property type="nucleotide sequence ID" value="NZ_FQXG01000001.1"/>
</dbReference>
<evidence type="ECO:0000313" key="4">
    <source>
        <dbReference type="EMBL" id="SHG82139.1"/>
    </source>
</evidence>
<gene>
    <name evidence="4" type="ORF">SAMN02745129_0825</name>
</gene>
<comment type="similarity">
    <text evidence="1">Belongs to the MaoP family.</text>
</comment>
<dbReference type="EMBL" id="FQXG01000001">
    <property type="protein sequence ID" value="SHG82139.1"/>
    <property type="molecule type" value="Genomic_DNA"/>
</dbReference>
<dbReference type="InterPro" id="IPR007335">
    <property type="entry name" value="DUF413"/>
</dbReference>
<sequence length="117" mass="13439">MSLAITVESFQCKGIFSDRRFPRGLARAGMFTLTEAQLLERHGRAYQALSEGTQAPQDETEQHFVQVAHGEAEPQSMHEKVWLKYQKSLTRRSYCLTSSNRQDAEESRYQSEPLDLD</sequence>
<evidence type="ECO:0000313" key="5">
    <source>
        <dbReference type="Proteomes" id="UP000184268"/>
    </source>
</evidence>
<feature type="region of interest" description="Disordered" evidence="3">
    <location>
        <begin position="96"/>
        <end position="117"/>
    </location>
</feature>
<dbReference type="AlphaFoldDB" id="A0A1M5MYY2"/>
<evidence type="ECO:0000256" key="3">
    <source>
        <dbReference type="SAM" id="MobiDB-lite"/>
    </source>
</evidence>
<accession>A0A1M5MYY2</accession>
<evidence type="ECO:0000256" key="1">
    <source>
        <dbReference type="ARBA" id="ARBA00093464"/>
    </source>
</evidence>
<keyword evidence="5" id="KW-1185">Reference proteome</keyword>
<dbReference type="OrthoDB" id="6400110at2"/>